<name>A0A6J3MDI4_9PEZI</name>
<organism evidence="3">
    <name type="scientific">Dissoconium aciculare CBS 342.82</name>
    <dbReference type="NCBI Taxonomy" id="1314786"/>
    <lineage>
        <taxon>Eukaryota</taxon>
        <taxon>Fungi</taxon>
        <taxon>Dikarya</taxon>
        <taxon>Ascomycota</taxon>
        <taxon>Pezizomycotina</taxon>
        <taxon>Dothideomycetes</taxon>
        <taxon>Dothideomycetidae</taxon>
        <taxon>Mycosphaerellales</taxon>
        <taxon>Dissoconiaceae</taxon>
        <taxon>Dissoconium</taxon>
    </lineage>
</organism>
<evidence type="ECO:0000313" key="3">
    <source>
        <dbReference type="RefSeq" id="XP_033461943.1"/>
    </source>
</evidence>
<protein>
    <submittedName>
        <fullName evidence="3">Uncharacterized protein</fullName>
    </submittedName>
</protein>
<sequence>MPRRSLIDHDEGKETGERIENGSENQYRTSTDILWGGEGSLLMMVTKRKISPGTCSFDQRLVIVDALVGGNVFSFRYHGFTYIPILSLPLFSFLPRSMDDRYSCFSSDASSFNRDPSEQYNRSHLLISVSSWHDPFPNKEERPKESQVLVDEK</sequence>
<dbReference type="RefSeq" id="XP_033461943.1">
    <property type="nucleotide sequence ID" value="XM_033599164.1"/>
</dbReference>
<evidence type="ECO:0000313" key="2">
    <source>
        <dbReference type="Proteomes" id="UP000504637"/>
    </source>
</evidence>
<reference evidence="3" key="2">
    <citation type="submission" date="2020-04" db="EMBL/GenBank/DDBJ databases">
        <authorList>
            <consortium name="NCBI Genome Project"/>
        </authorList>
    </citation>
    <scope>NUCLEOTIDE SEQUENCE</scope>
    <source>
        <strain evidence="3">CBS 342.82</strain>
    </source>
</reference>
<dbReference type="GeneID" id="54356963"/>
<proteinExistence type="predicted"/>
<dbReference type="Proteomes" id="UP000504637">
    <property type="component" value="Unplaced"/>
</dbReference>
<feature type="region of interest" description="Disordered" evidence="1">
    <location>
        <begin position="1"/>
        <end position="23"/>
    </location>
</feature>
<keyword evidence="2" id="KW-1185">Reference proteome</keyword>
<reference evidence="3" key="3">
    <citation type="submission" date="2025-08" db="UniProtKB">
        <authorList>
            <consortium name="RefSeq"/>
        </authorList>
    </citation>
    <scope>IDENTIFICATION</scope>
    <source>
        <strain evidence="3">CBS 342.82</strain>
    </source>
</reference>
<accession>A0A6J3MDI4</accession>
<reference evidence="3" key="1">
    <citation type="submission" date="2020-01" db="EMBL/GenBank/DDBJ databases">
        <authorList>
            <consortium name="DOE Joint Genome Institute"/>
            <person name="Haridas S."/>
            <person name="Albert R."/>
            <person name="Binder M."/>
            <person name="Bloem J."/>
            <person name="Labutti K."/>
            <person name="Salamov A."/>
            <person name="Andreopoulos B."/>
            <person name="Baker S.E."/>
            <person name="Barry K."/>
            <person name="Bills G."/>
            <person name="Bluhm B.H."/>
            <person name="Cannon C."/>
            <person name="Castanera R."/>
            <person name="Culley D.E."/>
            <person name="Daum C."/>
            <person name="Ezra D."/>
            <person name="Gonzalez J.B."/>
            <person name="Henrissat B."/>
            <person name="Kuo A."/>
            <person name="Liang C."/>
            <person name="Lipzen A."/>
            <person name="Lutzoni F."/>
            <person name="Magnuson J."/>
            <person name="Mondo S."/>
            <person name="Nolan M."/>
            <person name="Ohm R."/>
            <person name="Pangilinan J."/>
            <person name="Park H.-J."/>
            <person name="Ramirez L."/>
            <person name="Alfaro M."/>
            <person name="Sun H."/>
            <person name="Tritt A."/>
            <person name="Yoshinaga Y."/>
            <person name="Zwiers L.-H."/>
            <person name="Turgeon B.G."/>
            <person name="Goodwin S.B."/>
            <person name="Spatafora J.W."/>
            <person name="Crous P.W."/>
            <person name="Grigoriev I.V."/>
        </authorList>
    </citation>
    <scope>NUCLEOTIDE SEQUENCE</scope>
    <source>
        <strain evidence="3">CBS 342.82</strain>
    </source>
</reference>
<feature type="compositionally biased region" description="Basic and acidic residues" evidence="1">
    <location>
        <begin position="1"/>
        <end position="21"/>
    </location>
</feature>
<gene>
    <name evidence="3" type="ORF">K489DRAFT_144596</name>
</gene>
<evidence type="ECO:0000256" key="1">
    <source>
        <dbReference type="SAM" id="MobiDB-lite"/>
    </source>
</evidence>
<dbReference type="AlphaFoldDB" id="A0A6J3MDI4"/>